<dbReference type="STRING" id="454136.NIES2119_08885"/>
<accession>A0A1U7IN61</accession>
<keyword evidence="1" id="KW-0255">Endonuclease</keyword>
<dbReference type="Proteomes" id="UP000185860">
    <property type="component" value="Unassembled WGS sequence"/>
</dbReference>
<dbReference type="OrthoDB" id="573491at2"/>
<protein>
    <submittedName>
        <fullName evidence="1">Restriction endonuclease subunit S</fullName>
    </submittedName>
</protein>
<proteinExistence type="predicted"/>
<keyword evidence="1" id="KW-0540">Nuclease</keyword>
<reference evidence="1 2" key="1">
    <citation type="submission" date="2016-11" db="EMBL/GenBank/DDBJ databases">
        <title>Draft Genome Sequences of Nine Cyanobacterial Strains from Diverse Habitats.</title>
        <authorList>
            <person name="Zhu T."/>
            <person name="Hou S."/>
            <person name="Lu X."/>
            <person name="Hess W.R."/>
        </authorList>
    </citation>
    <scope>NUCLEOTIDE SEQUENCE [LARGE SCALE GENOMIC DNA]</scope>
    <source>
        <strain evidence="1 2">IAM M-71</strain>
    </source>
</reference>
<evidence type="ECO:0000313" key="1">
    <source>
        <dbReference type="EMBL" id="OKH38700.1"/>
    </source>
</evidence>
<dbReference type="EMBL" id="MRCE01000007">
    <property type="protein sequence ID" value="OKH38700.1"/>
    <property type="molecule type" value="Genomic_DNA"/>
</dbReference>
<name>A0A1U7IN61_9CYAN</name>
<dbReference type="GO" id="GO:0004519">
    <property type="term" value="F:endonuclease activity"/>
    <property type="evidence" value="ECO:0007669"/>
    <property type="project" value="UniProtKB-KW"/>
</dbReference>
<dbReference type="AlphaFoldDB" id="A0A1U7IN61"/>
<keyword evidence="1" id="KW-0378">Hydrolase</keyword>
<gene>
    <name evidence="1" type="ORF">NIES2119_08885</name>
</gene>
<dbReference type="RefSeq" id="WP_073593111.1">
    <property type="nucleotide sequence ID" value="NZ_MRCE01000007.1"/>
</dbReference>
<evidence type="ECO:0000313" key="2">
    <source>
        <dbReference type="Proteomes" id="UP000185860"/>
    </source>
</evidence>
<organism evidence="1 2">
    <name type="scientific">[Phormidium ambiguum] IAM M-71</name>
    <dbReference type="NCBI Taxonomy" id="454136"/>
    <lineage>
        <taxon>Bacteria</taxon>
        <taxon>Bacillati</taxon>
        <taxon>Cyanobacteriota</taxon>
        <taxon>Cyanophyceae</taxon>
        <taxon>Oscillatoriophycideae</taxon>
        <taxon>Aerosakkonematales</taxon>
        <taxon>Aerosakkonemataceae</taxon>
        <taxon>Floridanema</taxon>
    </lineage>
</organism>
<sequence length="115" mass="12944">MTISSEITALIDRINQELDQIENLATNGLNIIRPILYAFPENLSLIRLFATLNNNLIFVDTSRRRIQLTIDSISAPNITVEIIQEAGEDLAELLGRTLENKILVSRTIAILEELQ</sequence>
<comment type="caution">
    <text evidence="1">The sequence shown here is derived from an EMBL/GenBank/DDBJ whole genome shotgun (WGS) entry which is preliminary data.</text>
</comment>